<dbReference type="RefSeq" id="WP_141295717.1">
    <property type="nucleotide sequence ID" value="NZ_BJCD01000063.1"/>
</dbReference>
<dbReference type="NCBIfam" id="NF033474">
    <property type="entry name" value="DivGenRetAVD"/>
    <property type="match status" value="1"/>
</dbReference>
<accession>A0A4P5ZZP3</accession>
<dbReference type="SUPFAM" id="SSF158446">
    <property type="entry name" value="IVS-encoded protein-like"/>
    <property type="match status" value="1"/>
</dbReference>
<dbReference type="InterPro" id="IPR055360">
    <property type="entry name" value="bAvd"/>
</dbReference>
<dbReference type="EMBL" id="BJCD01000063">
    <property type="protein sequence ID" value="GDZ95655.1"/>
    <property type="molecule type" value="Genomic_DNA"/>
</dbReference>
<evidence type="ECO:0000259" key="1">
    <source>
        <dbReference type="Pfam" id="PF22296"/>
    </source>
</evidence>
<dbReference type="AlphaFoldDB" id="A0A4P5ZZP3"/>
<dbReference type="Pfam" id="PF22296">
    <property type="entry name" value="bAvd"/>
    <property type="match status" value="1"/>
</dbReference>
<name>A0A4P5ZZP3_PLAAG</name>
<dbReference type="InterPro" id="IPR036583">
    <property type="entry name" value="23S_rRNA_IVS_sf"/>
</dbReference>
<protein>
    <recommendedName>
        <fullName evidence="1">bAvd-like domain-containing protein</fullName>
    </recommendedName>
</protein>
<proteinExistence type="predicted"/>
<gene>
    <name evidence="2" type="ORF">PA905_40850</name>
</gene>
<reference evidence="3" key="1">
    <citation type="submission" date="2019-02" db="EMBL/GenBank/DDBJ databases">
        <title>Draft genome sequence of Planktothrix agardhii NIES-905.</title>
        <authorList>
            <person name="Yamaguchi H."/>
            <person name="Suzuki S."/>
            <person name="Kawachi M."/>
        </authorList>
    </citation>
    <scope>NUCLEOTIDE SEQUENCE [LARGE SCALE GENOMIC DNA]</scope>
    <source>
        <strain evidence="3">CCAP 1459/11A</strain>
    </source>
</reference>
<dbReference type="CDD" id="cd16376">
    <property type="entry name" value="Avd_like"/>
    <property type="match status" value="1"/>
</dbReference>
<dbReference type="Proteomes" id="UP000299794">
    <property type="component" value="Unassembled WGS sequence"/>
</dbReference>
<sequence length="116" mass="13873">MEELPIIQKTYDLIKWYVPILNRLPKDHKFMLGDRMIARLYDILETLILARYSAEKLSYLESINSQLDILRYQTRMLLDFQLISLDRYEFAGQQINDIGTDLGGWIKHQQNRKKKP</sequence>
<comment type="caution">
    <text evidence="2">The sequence shown here is derived from an EMBL/GenBank/DDBJ whole genome shotgun (WGS) entry which is preliminary data.</text>
</comment>
<organism evidence="2 3">
    <name type="scientific">Planktothrix agardhii CCAP 1459/11A</name>
    <dbReference type="NCBI Taxonomy" id="282420"/>
    <lineage>
        <taxon>Bacteria</taxon>
        <taxon>Bacillati</taxon>
        <taxon>Cyanobacteriota</taxon>
        <taxon>Cyanophyceae</taxon>
        <taxon>Oscillatoriophycideae</taxon>
        <taxon>Oscillatoriales</taxon>
        <taxon>Microcoleaceae</taxon>
        <taxon>Planktothrix</taxon>
    </lineage>
</organism>
<feature type="domain" description="bAvd-like" evidence="1">
    <location>
        <begin position="6"/>
        <end position="108"/>
    </location>
</feature>
<evidence type="ECO:0000313" key="3">
    <source>
        <dbReference type="Proteomes" id="UP000299794"/>
    </source>
</evidence>
<dbReference type="Gene3D" id="1.20.1440.60">
    <property type="entry name" value="23S rRNA-intervening sequence"/>
    <property type="match status" value="1"/>
</dbReference>
<evidence type="ECO:0000313" key="2">
    <source>
        <dbReference type="EMBL" id="GDZ95655.1"/>
    </source>
</evidence>